<dbReference type="AlphaFoldDB" id="A0A5B8TMS3"/>
<name>A0A5B8TMS3_9LACO</name>
<evidence type="ECO:0000313" key="2">
    <source>
        <dbReference type="Proteomes" id="UP000321772"/>
    </source>
</evidence>
<dbReference type="Proteomes" id="UP000321772">
    <property type="component" value="Chromosome"/>
</dbReference>
<reference evidence="1 2" key="1">
    <citation type="submission" date="2019-06" db="EMBL/GenBank/DDBJ databases">
        <title>Genome analyses of bacteria isolated from kimchi.</title>
        <authorList>
            <person name="Lee S."/>
            <person name="Ahn S."/>
            <person name="Roh S."/>
        </authorList>
    </citation>
    <scope>NUCLEOTIDE SEQUENCE [LARGE SCALE GENOMIC DNA]</scope>
    <source>
        <strain evidence="1 2">CBA3616</strain>
    </source>
</reference>
<gene>
    <name evidence="1" type="ORF">FGL77_07650</name>
</gene>
<sequence>MTVKTRKVSNTTVLTVPSSFKVPENIDFEPSINERGDIIYRRVEHISENRKKDIHTFMNQFQPVADYLKDK</sequence>
<dbReference type="EMBL" id="CP042392">
    <property type="protein sequence ID" value="QEA53184.1"/>
    <property type="molecule type" value="Genomic_DNA"/>
</dbReference>
<organism evidence="1 2">
    <name type="scientific">Loigolactobacillus coryniformis</name>
    <dbReference type="NCBI Taxonomy" id="1610"/>
    <lineage>
        <taxon>Bacteria</taxon>
        <taxon>Bacillati</taxon>
        <taxon>Bacillota</taxon>
        <taxon>Bacilli</taxon>
        <taxon>Lactobacillales</taxon>
        <taxon>Lactobacillaceae</taxon>
        <taxon>Loigolactobacillus</taxon>
    </lineage>
</organism>
<evidence type="ECO:0008006" key="3">
    <source>
        <dbReference type="Google" id="ProtNLM"/>
    </source>
</evidence>
<proteinExistence type="predicted"/>
<protein>
    <recommendedName>
        <fullName evidence="3">AbrB family transcriptional regulator</fullName>
    </recommendedName>
</protein>
<accession>A0A5B8TMS3</accession>
<evidence type="ECO:0000313" key="1">
    <source>
        <dbReference type="EMBL" id="QEA53184.1"/>
    </source>
</evidence>
<dbReference type="RefSeq" id="WP_146989395.1">
    <property type="nucleotide sequence ID" value="NZ_CP042392.1"/>
</dbReference>